<dbReference type="SUPFAM" id="SSF63411">
    <property type="entry name" value="LuxS/MPP-like metallohydrolase"/>
    <property type="match status" value="2"/>
</dbReference>
<name>A0A9E8ZCL9_9CYAN</name>
<dbReference type="GO" id="GO:0046872">
    <property type="term" value="F:metal ion binding"/>
    <property type="evidence" value="ECO:0007669"/>
    <property type="project" value="InterPro"/>
</dbReference>
<dbReference type="KEGG" id="tsin:OXH18_02070"/>
<evidence type="ECO:0000259" key="1">
    <source>
        <dbReference type="Pfam" id="PF00675"/>
    </source>
</evidence>
<organism evidence="3 4">
    <name type="scientific">Thermocoleostomius sinensis A174</name>
    <dbReference type="NCBI Taxonomy" id="2016057"/>
    <lineage>
        <taxon>Bacteria</taxon>
        <taxon>Bacillati</taxon>
        <taxon>Cyanobacteriota</taxon>
        <taxon>Cyanophyceae</taxon>
        <taxon>Oculatellales</taxon>
        <taxon>Oculatellaceae</taxon>
        <taxon>Thermocoleostomius</taxon>
    </lineage>
</organism>
<dbReference type="InterPro" id="IPR007863">
    <property type="entry name" value="Peptidase_M16_C"/>
</dbReference>
<evidence type="ECO:0000313" key="4">
    <source>
        <dbReference type="Proteomes" id="UP001163152"/>
    </source>
</evidence>
<dbReference type="Pfam" id="PF00675">
    <property type="entry name" value="Peptidase_M16"/>
    <property type="match status" value="1"/>
</dbReference>
<keyword evidence="4" id="KW-1185">Reference proteome</keyword>
<proteinExistence type="predicted"/>
<evidence type="ECO:0000313" key="3">
    <source>
        <dbReference type="EMBL" id="WAL60804.1"/>
    </source>
</evidence>
<dbReference type="Proteomes" id="UP001163152">
    <property type="component" value="Chromosome"/>
</dbReference>
<gene>
    <name evidence="3" type="ORF">OXH18_02070</name>
</gene>
<dbReference type="InterPro" id="IPR011249">
    <property type="entry name" value="Metalloenz_LuxS/M16"/>
</dbReference>
<dbReference type="EMBL" id="CP113797">
    <property type="protein sequence ID" value="WAL60804.1"/>
    <property type="molecule type" value="Genomic_DNA"/>
</dbReference>
<accession>A0A9E8ZCL9</accession>
<dbReference type="PANTHER" id="PTHR11851">
    <property type="entry name" value="METALLOPROTEASE"/>
    <property type="match status" value="1"/>
</dbReference>
<protein>
    <submittedName>
        <fullName evidence="3">Pitrilysin family protein</fullName>
    </submittedName>
</protein>
<dbReference type="InterPro" id="IPR050361">
    <property type="entry name" value="MPP/UQCRC_Complex"/>
</dbReference>
<dbReference type="PANTHER" id="PTHR11851:SF225">
    <property type="entry name" value="NON-PEPTIDASE HOMOLOG YMXG"/>
    <property type="match status" value="1"/>
</dbReference>
<feature type="domain" description="Peptidase M16 N-terminal" evidence="1">
    <location>
        <begin position="81"/>
        <end position="196"/>
    </location>
</feature>
<dbReference type="Gene3D" id="3.30.830.10">
    <property type="entry name" value="Metalloenzyme, LuxS/M16 peptidase-like"/>
    <property type="match status" value="2"/>
</dbReference>
<dbReference type="AlphaFoldDB" id="A0A9E8ZCL9"/>
<dbReference type="InterPro" id="IPR011765">
    <property type="entry name" value="Pept_M16_N"/>
</dbReference>
<reference evidence="3" key="1">
    <citation type="submission" date="2022-12" db="EMBL/GenBank/DDBJ databases">
        <title>Polyphasic identification of a Novel Hot-Spring Cyanobacterium Ocullathermofonsia sinensis gen nov. sp. nov. and Genomic Insights on its Adaptations to the Thermal Habitat.</title>
        <authorList>
            <person name="Daroch M."/>
            <person name="Tang J."/>
            <person name="Jiang Y."/>
        </authorList>
    </citation>
    <scope>NUCLEOTIDE SEQUENCE</scope>
    <source>
        <strain evidence="3">PKUAC-SCTA174</strain>
    </source>
</reference>
<dbReference type="Pfam" id="PF05193">
    <property type="entry name" value="Peptidase_M16_C"/>
    <property type="match status" value="1"/>
</dbReference>
<evidence type="ECO:0000259" key="2">
    <source>
        <dbReference type="Pfam" id="PF05193"/>
    </source>
</evidence>
<sequence length="506" mass="56070">MQRSIRSQHWLRYGFITLIITLAIGLGRSPALAVTPRHYTELQLPPAPEVTLPDYTRYELDNGMKVYLLEDHELPLVYGSAMIYTGSRLEPGEEAGLASITGDVMRSGGTQAHPPDVLNQLLEQRAASVETSIDITAGSASFSALTEDTEDVMGLFAEVLRQPAFPQDRIDLAKNQWRGSIARRNDNPQNIADREFQKLIYGADSPYARTVEYTTLDNISRDDVVSFYQQSFQPQNILLGIVGDFDTNAMKSLIEAEFGDWRSSAYTTPRPNFNPPTQLISARSVNSEITQAKQGGIFFVDQPQLTQSSVQIGHLGGKFNSPDYPALSVMNEVMNGLGGRLVNEVRSRQGLAYSVYAYWSPRFDYEGMFVGGGQTRSETTVPFIKSTLAEIEQIRTAPVTDAELARAKDSVLNAFIFNFQTPSQILSRIMRYDYYGYPQDFIFQYQKQVEATTIDDVQRAAQANLNPDKIVTLVVGSAAAINPPLSSLTPDAQVTQIDVTIPQMGG</sequence>
<dbReference type="RefSeq" id="WP_268610761.1">
    <property type="nucleotide sequence ID" value="NZ_CP113797.1"/>
</dbReference>
<feature type="domain" description="Peptidase M16 C-terminal" evidence="2">
    <location>
        <begin position="218"/>
        <end position="410"/>
    </location>
</feature>